<evidence type="ECO:0000313" key="2">
    <source>
        <dbReference type="Proteomes" id="UP000307968"/>
    </source>
</evidence>
<accession>A0A4U9H7M1</accession>
<dbReference type="EMBL" id="LR590463">
    <property type="protein sequence ID" value="VTP59610.1"/>
    <property type="molecule type" value="Genomic_DNA"/>
</dbReference>
<evidence type="ECO:0000313" key="1">
    <source>
        <dbReference type="EMBL" id="VTP59610.1"/>
    </source>
</evidence>
<proteinExistence type="predicted"/>
<protein>
    <submittedName>
        <fullName evidence="1">Uncharacterized protein</fullName>
    </submittedName>
</protein>
<dbReference type="Proteomes" id="UP000307968">
    <property type="component" value="Chromosome"/>
</dbReference>
<dbReference type="RefSeq" id="WP_263852084.1">
    <property type="nucleotide sequence ID" value="NZ_CBIFXG010000013.1"/>
</dbReference>
<organism evidence="1 2">
    <name type="scientific">Serratia rubidaea</name>
    <name type="common">Serratia marinorubra</name>
    <dbReference type="NCBI Taxonomy" id="61652"/>
    <lineage>
        <taxon>Bacteria</taxon>
        <taxon>Pseudomonadati</taxon>
        <taxon>Pseudomonadota</taxon>
        <taxon>Gammaproteobacteria</taxon>
        <taxon>Enterobacterales</taxon>
        <taxon>Yersiniaceae</taxon>
        <taxon>Serratia</taxon>
    </lineage>
</organism>
<dbReference type="AlphaFoldDB" id="A0A4U9H7M1"/>
<gene>
    <name evidence="1" type="ORF">NCTC12971_00033</name>
</gene>
<reference evidence="1 2" key="1">
    <citation type="submission" date="2019-05" db="EMBL/GenBank/DDBJ databases">
        <authorList>
            <consortium name="Pathogen Informatics"/>
        </authorList>
    </citation>
    <scope>NUCLEOTIDE SEQUENCE [LARGE SCALE GENOMIC DNA]</scope>
    <source>
        <strain evidence="1 2">NCTC12971</strain>
    </source>
</reference>
<sequence>MLRKAMPDIDGIIFIAGMREYMLLINAQNNSAFSRSVSLREA</sequence>
<name>A0A4U9H7M1_SERRU</name>